<accession>A0ABY4BYZ6</accession>
<keyword evidence="4" id="KW-1185">Reference proteome</keyword>
<dbReference type="Proteomes" id="UP000832097">
    <property type="component" value="Chromosome"/>
</dbReference>
<proteinExistence type="predicted"/>
<keyword evidence="2" id="KW-0472">Membrane</keyword>
<gene>
    <name evidence="3" type="ORF">MTO99_17665</name>
</gene>
<sequence length="242" mass="24707">MSETRNPVDPAPGEVEERTFVIERPRPSVEPYADFEERTIVVGRDPVDVDDDAAFDRTIVVGPADGPAGDRGGAGTGGRTGGGTGADAGAGADEFDRTVVVGRAGIAVAADALDEERTIVPGAAAHGADATVQTGRGRAPVGPRRRRRTLTPAPLDPATLRPSVPGRGAGAVEAYPARPVPTRITPMPVVMDETPPTRDVGAKPSVARRARRDAVAGLVAVGASVVLSVSGLIALALIVPLL</sequence>
<evidence type="ECO:0000256" key="1">
    <source>
        <dbReference type="SAM" id="MobiDB-lite"/>
    </source>
</evidence>
<feature type="transmembrane region" description="Helical" evidence="2">
    <location>
        <begin position="215"/>
        <end position="239"/>
    </location>
</feature>
<dbReference type="RefSeq" id="WP_243555454.1">
    <property type="nucleotide sequence ID" value="NZ_CP094528.1"/>
</dbReference>
<feature type="region of interest" description="Disordered" evidence="1">
    <location>
        <begin position="133"/>
        <end position="205"/>
    </location>
</feature>
<evidence type="ECO:0000313" key="4">
    <source>
        <dbReference type="Proteomes" id="UP000832097"/>
    </source>
</evidence>
<dbReference type="EMBL" id="CP094528">
    <property type="protein sequence ID" value="UOE43964.1"/>
    <property type="molecule type" value="Genomic_DNA"/>
</dbReference>
<evidence type="ECO:0000313" key="3">
    <source>
        <dbReference type="EMBL" id="UOE43964.1"/>
    </source>
</evidence>
<reference evidence="3 4" key="1">
    <citation type="submission" date="2022-03" db="EMBL/GenBank/DDBJ databases">
        <title>Mucilaginibacter sp. isolated from the gut of Protaetia brevitarsis seulensis larvae.</title>
        <authorList>
            <person name="Won M."/>
            <person name="Kim S.-J."/>
            <person name="Kwon S.-W."/>
        </authorList>
    </citation>
    <scope>NUCLEOTIDE SEQUENCE [LARGE SCALE GENOMIC DNA]</scope>
    <source>
        <strain evidence="3 4">CFWR-12</strain>
    </source>
</reference>
<keyword evidence="2" id="KW-0812">Transmembrane</keyword>
<feature type="compositionally biased region" description="Gly residues" evidence="1">
    <location>
        <begin position="69"/>
        <end position="88"/>
    </location>
</feature>
<name>A0ABY4BYZ6_9MICO</name>
<evidence type="ECO:0000256" key="2">
    <source>
        <dbReference type="SAM" id="Phobius"/>
    </source>
</evidence>
<protein>
    <submittedName>
        <fullName evidence="3">Uncharacterized protein</fullName>
    </submittedName>
</protein>
<feature type="region of interest" description="Disordered" evidence="1">
    <location>
        <begin position="60"/>
        <end position="91"/>
    </location>
</feature>
<keyword evidence="2" id="KW-1133">Transmembrane helix</keyword>
<organism evidence="3 4">
    <name type="scientific">Agromyces larvae</name>
    <dbReference type="NCBI Taxonomy" id="2929802"/>
    <lineage>
        <taxon>Bacteria</taxon>
        <taxon>Bacillati</taxon>
        <taxon>Actinomycetota</taxon>
        <taxon>Actinomycetes</taxon>
        <taxon>Micrococcales</taxon>
        <taxon>Microbacteriaceae</taxon>
        <taxon>Agromyces</taxon>
    </lineage>
</organism>